<sequence>MSLPLFLGPPDASPAKVPNHAPIATAVYIGIFRIRLNAKWLTMALICAFARIGNNEIIVLVNNAEKVPQGKCIKKGQILADGAAMVSTSKETCLRLPIGGRGRVIDVRWIQKRGGSSYPHRKLIGFSPQTETRSSRLEE</sequence>
<organism evidence="1 2">
    <name type="scientific">Datura stramonium</name>
    <name type="common">Jimsonweed</name>
    <name type="synonym">Common thornapple</name>
    <dbReference type="NCBI Taxonomy" id="4076"/>
    <lineage>
        <taxon>Eukaryota</taxon>
        <taxon>Viridiplantae</taxon>
        <taxon>Streptophyta</taxon>
        <taxon>Embryophyta</taxon>
        <taxon>Tracheophyta</taxon>
        <taxon>Spermatophyta</taxon>
        <taxon>Magnoliopsida</taxon>
        <taxon>eudicotyledons</taxon>
        <taxon>Gunneridae</taxon>
        <taxon>Pentapetalae</taxon>
        <taxon>asterids</taxon>
        <taxon>lamiids</taxon>
        <taxon>Solanales</taxon>
        <taxon>Solanaceae</taxon>
        <taxon>Solanoideae</taxon>
        <taxon>Datureae</taxon>
        <taxon>Datura</taxon>
    </lineage>
</organism>
<proteinExistence type="predicted"/>
<accession>A0ABS8SQI3</accession>
<dbReference type="Gene3D" id="2.60.15.10">
    <property type="entry name" value="F0F1 ATP synthase delta/epsilon subunit, N-terminal"/>
    <property type="match status" value="1"/>
</dbReference>
<name>A0ABS8SQI3_DATST</name>
<keyword evidence="2" id="KW-1185">Reference proteome</keyword>
<evidence type="ECO:0000313" key="1">
    <source>
        <dbReference type="EMBL" id="MCD7461116.1"/>
    </source>
</evidence>
<dbReference type="Proteomes" id="UP000823775">
    <property type="component" value="Unassembled WGS sequence"/>
</dbReference>
<dbReference type="SUPFAM" id="SSF51344">
    <property type="entry name" value="Epsilon subunit of F1F0-ATP synthase N-terminal domain"/>
    <property type="match status" value="1"/>
</dbReference>
<comment type="caution">
    <text evidence="1">The sequence shown here is derived from an EMBL/GenBank/DDBJ whole genome shotgun (WGS) entry which is preliminary data.</text>
</comment>
<dbReference type="InterPro" id="IPR036771">
    <property type="entry name" value="ATPsynth_dsu/esu_N"/>
</dbReference>
<evidence type="ECO:0000313" key="2">
    <source>
        <dbReference type="Proteomes" id="UP000823775"/>
    </source>
</evidence>
<gene>
    <name evidence="1" type="ORF">HAX54_045196</name>
</gene>
<protein>
    <submittedName>
        <fullName evidence="1">Uncharacterized protein</fullName>
    </submittedName>
</protein>
<dbReference type="EMBL" id="JACEIK010000699">
    <property type="protein sequence ID" value="MCD7461116.1"/>
    <property type="molecule type" value="Genomic_DNA"/>
</dbReference>
<reference evidence="1 2" key="1">
    <citation type="journal article" date="2021" name="BMC Genomics">
        <title>Datura genome reveals duplications of psychoactive alkaloid biosynthetic genes and high mutation rate following tissue culture.</title>
        <authorList>
            <person name="Rajewski A."/>
            <person name="Carter-House D."/>
            <person name="Stajich J."/>
            <person name="Litt A."/>
        </authorList>
    </citation>
    <scope>NUCLEOTIDE SEQUENCE [LARGE SCALE GENOMIC DNA]</scope>
    <source>
        <strain evidence="1">AR-01</strain>
    </source>
</reference>